<dbReference type="GO" id="GO:0003676">
    <property type="term" value="F:nucleic acid binding"/>
    <property type="evidence" value="ECO:0007669"/>
    <property type="project" value="InterPro"/>
</dbReference>
<organism evidence="4 5">
    <name type="scientific">Merluccius polli</name>
    <name type="common">Benguela hake</name>
    <name type="synonym">Merluccius cadenati</name>
    <dbReference type="NCBI Taxonomy" id="89951"/>
    <lineage>
        <taxon>Eukaryota</taxon>
        <taxon>Metazoa</taxon>
        <taxon>Chordata</taxon>
        <taxon>Craniata</taxon>
        <taxon>Vertebrata</taxon>
        <taxon>Euteleostomi</taxon>
        <taxon>Actinopterygii</taxon>
        <taxon>Neopterygii</taxon>
        <taxon>Teleostei</taxon>
        <taxon>Neoteleostei</taxon>
        <taxon>Acanthomorphata</taxon>
        <taxon>Zeiogadaria</taxon>
        <taxon>Gadariae</taxon>
        <taxon>Gadiformes</taxon>
        <taxon>Gadoidei</taxon>
        <taxon>Merlucciidae</taxon>
        <taxon>Merluccius</taxon>
    </lineage>
</organism>
<dbReference type="Proteomes" id="UP001174136">
    <property type="component" value="Unassembled WGS sequence"/>
</dbReference>
<keyword evidence="1" id="KW-0862">Zinc</keyword>
<feature type="domain" description="CCHC-type" evidence="3">
    <location>
        <begin position="43"/>
        <end position="57"/>
    </location>
</feature>
<evidence type="ECO:0000256" key="2">
    <source>
        <dbReference type="SAM" id="MobiDB-lite"/>
    </source>
</evidence>
<dbReference type="EMBL" id="JAOPHQ010001990">
    <property type="protein sequence ID" value="KAK0148987.1"/>
    <property type="molecule type" value="Genomic_DNA"/>
</dbReference>
<evidence type="ECO:0000313" key="4">
    <source>
        <dbReference type="EMBL" id="KAK0148987.1"/>
    </source>
</evidence>
<proteinExistence type="predicted"/>
<dbReference type="GO" id="GO:0008270">
    <property type="term" value="F:zinc ion binding"/>
    <property type="evidence" value="ECO:0007669"/>
    <property type="project" value="UniProtKB-KW"/>
</dbReference>
<dbReference type="PROSITE" id="PS50158">
    <property type="entry name" value="ZF_CCHC"/>
    <property type="match status" value="1"/>
</dbReference>
<reference evidence="4" key="1">
    <citation type="journal article" date="2023" name="Front. Mar. Sci.">
        <title>A new Merluccius polli reference genome to investigate the effects of global change in West African waters.</title>
        <authorList>
            <person name="Mateo J.L."/>
            <person name="Blanco-Fernandez C."/>
            <person name="Garcia-Vazquez E."/>
            <person name="Machado-Schiaffino G."/>
        </authorList>
    </citation>
    <scope>NUCLEOTIDE SEQUENCE</scope>
    <source>
        <strain evidence="4">C29</strain>
        <tissue evidence="4">Fin</tissue>
    </source>
</reference>
<dbReference type="SUPFAM" id="SSF57756">
    <property type="entry name" value="Retrovirus zinc finger-like domains"/>
    <property type="match status" value="1"/>
</dbReference>
<sequence length="108" mass="11415">MRAGRPLQEVPRQHSGEDPHRGPAATGAALDPQRAPQAAGQECWRCGQLRHFRGECPLMEVGQVIRVVGPPAPSPGPGGTYSVPVSGTVCGGAFTADRDRGYVRCAQR</sequence>
<protein>
    <recommendedName>
        <fullName evidence="3">CCHC-type domain-containing protein</fullName>
    </recommendedName>
</protein>
<gene>
    <name evidence="4" type="ORF">N1851_010594</name>
</gene>
<dbReference type="InterPro" id="IPR001878">
    <property type="entry name" value="Znf_CCHC"/>
</dbReference>
<comment type="caution">
    <text evidence="4">The sequence shown here is derived from an EMBL/GenBank/DDBJ whole genome shotgun (WGS) entry which is preliminary data.</text>
</comment>
<keyword evidence="5" id="KW-1185">Reference proteome</keyword>
<evidence type="ECO:0000259" key="3">
    <source>
        <dbReference type="PROSITE" id="PS50158"/>
    </source>
</evidence>
<dbReference type="InterPro" id="IPR036875">
    <property type="entry name" value="Znf_CCHC_sf"/>
</dbReference>
<accession>A0AA47P743</accession>
<keyword evidence="1" id="KW-0863">Zinc-finger</keyword>
<evidence type="ECO:0000313" key="5">
    <source>
        <dbReference type="Proteomes" id="UP001174136"/>
    </source>
</evidence>
<name>A0AA47P743_MERPO</name>
<evidence type="ECO:0000256" key="1">
    <source>
        <dbReference type="PROSITE-ProRule" id="PRU00047"/>
    </source>
</evidence>
<dbReference type="AlphaFoldDB" id="A0AA47P743"/>
<feature type="compositionally biased region" description="Basic and acidic residues" evidence="2">
    <location>
        <begin position="11"/>
        <end position="21"/>
    </location>
</feature>
<feature type="region of interest" description="Disordered" evidence="2">
    <location>
        <begin position="1"/>
        <end position="37"/>
    </location>
</feature>
<keyword evidence="1" id="KW-0479">Metal-binding</keyword>